<evidence type="ECO:0000259" key="6">
    <source>
        <dbReference type="PROSITE" id="PS51635"/>
    </source>
</evidence>
<feature type="short sequence motif" description="GXSXG" evidence="4">
    <location>
        <begin position="81"/>
        <end position="85"/>
    </location>
</feature>
<comment type="caution">
    <text evidence="7">The sequence shown here is derived from an EMBL/GenBank/DDBJ whole genome shotgun (WGS) entry which is preliminary data.</text>
</comment>
<feature type="active site" description="Proton acceptor" evidence="4">
    <location>
        <position position="197"/>
    </location>
</feature>
<dbReference type="EMBL" id="JBEHZE010000001">
    <property type="protein sequence ID" value="MEX6633689.1"/>
    <property type="molecule type" value="Genomic_DNA"/>
</dbReference>
<feature type="active site" description="Nucleophile" evidence="4">
    <location>
        <position position="83"/>
    </location>
</feature>
<comment type="caution">
    <text evidence="4">Lacks conserved residue(s) required for the propagation of feature annotation.</text>
</comment>
<organism evidence="7 8">
    <name type="scientific">Hyphococcus lacteus</name>
    <dbReference type="NCBI Taxonomy" id="3143536"/>
    <lineage>
        <taxon>Bacteria</taxon>
        <taxon>Pseudomonadati</taxon>
        <taxon>Pseudomonadota</taxon>
        <taxon>Alphaproteobacteria</taxon>
        <taxon>Parvularculales</taxon>
        <taxon>Parvularculaceae</taxon>
        <taxon>Hyphococcus</taxon>
    </lineage>
</organism>
<keyword evidence="8" id="KW-1185">Reference proteome</keyword>
<dbReference type="PROSITE" id="PS51635">
    <property type="entry name" value="PNPLA"/>
    <property type="match status" value="1"/>
</dbReference>
<accession>A0ABV3Z6N2</accession>
<dbReference type="Proteomes" id="UP001560685">
    <property type="component" value="Unassembled WGS sequence"/>
</dbReference>
<dbReference type="Pfam" id="PF01734">
    <property type="entry name" value="Patatin"/>
    <property type="match status" value="1"/>
</dbReference>
<gene>
    <name evidence="7" type="ORF">ABFZ84_09000</name>
</gene>
<protein>
    <submittedName>
        <fullName evidence="7">Patatin-like phospholipase family protein</fullName>
    </submittedName>
</protein>
<feature type="compositionally biased region" description="Basic and acidic residues" evidence="5">
    <location>
        <begin position="1"/>
        <end position="14"/>
    </location>
</feature>
<evidence type="ECO:0000256" key="4">
    <source>
        <dbReference type="PROSITE-ProRule" id="PRU01161"/>
    </source>
</evidence>
<evidence type="ECO:0000313" key="7">
    <source>
        <dbReference type="EMBL" id="MEX6633689.1"/>
    </source>
</evidence>
<feature type="region of interest" description="Disordered" evidence="5">
    <location>
        <begin position="1"/>
        <end position="42"/>
    </location>
</feature>
<feature type="domain" description="PNPLA" evidence="6">
    <location>
        <begin position="50"/>
        <end position="210"/>
    </location>
</feature>
<dbReference type="RefSeq" id="WP_369313669.1">
    <property type="nucleotide sequence ID" value="NZ_JBEHZE010000001.1"/>
</dbReference>
<dbReference type="InterPro" id="IPR050301">
    <property type="entry name" value="NTE"/>
</dbReference>
<proteinExistence type="predicted"/>
<evidence type="ECO:0000256" key="1">
    <source>
        <dbReference type="ARBA" id="ARBA00022801"/>
    </source>
</evidence>
<evidence type="ECO:0000256" key="2">
    <source>
        <dbReference type="ARBA" id="ARBA00022963"/>
    </source>
</evidence>
<dbReference type="InterPro" id="IPR002641">
    <property type="entry name" value="PNPLA_dom"/>
</dbReference>
<sequence>MTQKTDISEKKNRLGPDQAPDDSPAEAPSTTTTQPNSPRLAVSSSAKVGLALGGGIARGWAHIGAVRRLDELGLSPDIVAGTSVGALVGGFWRAGKLNELETWARSLTKRRMLSYFDVVLNGSGLMGGKKLEKTMNRYLPPTNIEDMAGRFVAVTSELSTGHEVWMIDGDLAEAIQAAYALPGIFPPRAIDGRWLIDGALVNPLPVSVCRALGARVVIAIGLHADAFNMSVADRKEKFDALPNIGASNIGDDIDEAQKSGITKKLMVRRLFNANQSAPGVGSVMLASFNILMDRITRSRLAGDPPDVMITPHVGHIPLLDFDRADELIGHGRDAVDEALPQIESALKYLT</sequence>
<dbReference type="InterPro" id="IPR016035">
    <property type="entry name" value="Acyl_Trfase/lysoPLipase"/>
</dbReference>
<evidence type="ECO:0000256" key="5">
    <source>
        <dbReference type="SAM" id="MobiDB-lite"/>
    </source>
</evidence>
<keyword evidence="3 4" id="KW-0443">Lipid metabolism</keyword>
<evidence type="ECO:0000313" key="8">
    <source>
        <dbReference type="Proteomes" id="UP001560685"/>
    </source>
</evidence>
<reference evidence="7 8" key="1">
    <citation type="submission" date="2024-05" db="EMBL/GenBank/DDBJ databases">
        <title>Three bacterial strains, DH-69, EH-24, and ECK-19 isolated from coastal sediments.</title>
        <authorList>
            <person name="Ye Y.-Q."/>
            <person name="Du Z.-J."/>
        </authorList>
    </citation>
    <scope>NUCLEOTIDE SEQUENCE [LARGE SCALE GENOMIC DNA]</scope>
    <source>
        <strain evidence="7 8">ECK-19</strain>
    </source>
</reference>
<name>A0ABV3Z6N2_9PROT</name>
<dbReference type="SUPFAM" id="SSF52151">
    <property type="entry name" value="FabD/lysophospholipase-like"/>
    <property type="match status" value="1"/>
</dbReference>
<keyword evidence="1 4" id="KW-0378">Hydrolase</keyword>
<feature type="short sequence motif" description="DGA/G" evidence="4">
    <location>
        <begin position="197"/>
        <end position="199"/>
    </location>
</feature>
<dbReference type="PANTHER" id="PTHR14226">
    <property type="entry name" value="NEUROPATHY TARGET ESTERASE/SWISS CHEESE D.MELANOGASTER"/>
    <property type="match status" value="1"/>
</dbReference>
<feature type="compositionally biased region" description="Polar residues" evidence="5">
    <location>
        <begin position="28"/>
        <end position="42"/>
    </location>
</feature>
<evidence type="ECO:0000256" key="3">
    <source>
        <dbReference type="ARBA" id="ARBA00023098"/>
    </source>
</evidence>
<keyword evidence="2 4" id="KW-0442">Lipid degradation</keyword>
<dbReference type="Gene3D" id="3.40.1090.10">
    <property type="entry name" value="Cytosolic phospholipase A2 catalytic domain"/>
    <property type="match status" value="1"/>
</dbReference>
<dbReference type="PANTHER" id="PTHR14226:SF76">
    <property type="entry name" value="NTE FAMILY PROTEIN RSSA"/>
    <property type="match status" value="1"/>
</dbReference>